<feature type="compositionally biased region" description="Polar residues" evidence="2">
    <location>
        <begin position="66"/>
        <end position="77"/>
    </location>
</feature>
<dbReference type="CDD" id="cd02440">
    <property type="entry name" value="AdoMet_MTases"/>
    <property type="match status" value="1"/>
</dbReference>
<comment type="similarity">
    <text evidence="1">Belongs to the methyltransferase superfamily. LaeA methyltransferase family.</text>
</comment>
<dbReference type="AlphaFoldDB" id="A0A194V900"/>
<dbReference type="PANTHER" id="PTHR43591:SF105">
    <property type="entry name" value="METHYLTRANSFERASE DOMAIN-CONTAINING PROTEIN-RELATED"/>
    <property type="match status" value="1"/>
</dbReference>
<keyword evidence="3" id="KW-0808">Transferase</keyword>
<dbReference type="SUPFAM" id="SSF53335">
    <property type="entry name" value="S-adenosyl-L-methionine-dependent methyltransferases"/>
    <property type="match status" value="1"/>
</dbReference>
<gene>
    <name evidence="3" type="ORF">VP1G_07560</name>
</gene>
<evidence type="ECO:0000313" key="3">
    <source>
        <dbReference type="EMBL" id="KUI60359.1"/>
    </source>
</evidence>
<evidence type="ECO:0000256" key="2">
    <source>
        <dbReference type="SAM" id="MobiDB-lite"/>
    </source>
</evidence>
<evidence type="ECO:0000313" key="4">
    <source>
        <dbReference type="Proteomes" id="UP000078576"/>
    </source>
</evidence>
<dbReference type="STRING" id="694573.A0A194V900"/>
<dbReference type="InterPro" id="IPR029063">
    <property type="entry name" value="SAM-dependent_MTases_sf"/>
</dbReference>
<evidence type="ECO:0000256" key="1">
    <source>
        <dbReference type="ARBA" id="ARBA00038158"/>
    </source>
</evidence>
<feature type="region of interest" description="Disordered" evidence="2">
    <location>
        <begin position="463"/>
        <end position="523"/>
    </location>
</feature>
<dbReference type="Pfam" id="PF13489">
    <property type="entry name" value="Methyltransf_23"/>
    <property type="match status" value="1"/>
</dbReference>
<name>A0A194V900_CYTMA</name>
<organism evidence="3 4">
    <name type="scientific">Cytospora mali</name>
    <name type="common">Apple Valsa canker fungus</name>
    <name type="synonym">Valsa mali</name>
    <dbReference type="NCBI Taxonomy" id="578113"/>
    <lineage>
        <taxon>Eukaryota</taxon>
        <taxon>Fungi</taxon>
        <taxon>Dikarya</taxon>
        <taxon>Ascomycota</taxon>
        <taxon>Pezizomycotina</taxon>
        <taxon>Sordariomycetes</taxon>
        <taxon>Sordariomycetidae</taxon>
        <taxon>Diaporthales</taxon>
        <taxon>Cytosporaceae</taxon>
        <taxon>Cytospora</taxon>
    </lineage>
</organism>
<feature type="compositionally biased region" description="Polar residues" evidence="2">
    <location>
        <begin position="139"/>
        <end position="161"/>
    </location>
</feature>
<protein>
    <submittedName>
        <fullName evidence="3">Demethylmenaquinone methyltransferase</fullName>
    </submittedName>
</protein>
<dbReference type="GO" id="GO:0032259">
    <property type="term" value="P:methylation"/>
    <property type="evidence" value="ECO:0007669"/>
    <property type="project" value="UniProtKB-KW"/>
</dbReference>
<dbReference type="OrthoDB" id="2013972at2759"/>
<feature type="region of interest" description="Disordered" evidence="2">
    <location>
        <begin position="1"/>
        <end position="178"/>
    </location>
</feature>
<proteinExistence type="inferred from homology"/>
<dbReference type="Proteomes" id="UP000078576">
    <property type="component" value="Unassembled WGS sequence"/>
</dbReference>
<sequence length="523" mass="57864">METGKKPAARAGAPAAPPTPAAGGPRPVDLPPASAQGPSVQGQNATVTHGEEAHPLSVSTRRSDEQSLGPQSHISDQTTERPRKKRARTDKGADDSDEERQEAMDMVDRANAGQPVLSGPAALGLEEGGREEQRGATASKSAHNGANQLQKSGQVQKSSPVSEGANLWGTSTWDPEDETNMYWEHGRRYARDYFMPNDEDEQDRLRILHQIYLNIFNLELTTIPLEDPTAVLDVGTGTGEWTMAMAERWPDCEVTGVDISPTFERAVPLNCHFEVLDGEDPWPWADNTFDMVHYRHMSGAFRDWNVVYSETLRCLKPGGWVEILEFHDHEGEKNFYDRFPPHSLMHKAAKDIERAELVHGKHRGIDHMEPELLENNGFVDCEVHEHIIPLDPSNSPLGKLWLVTLRAGFESYALRLLTKYMNWDAASVRMACESVGQQMIAMATNPALNKGFQIRLRVTIARKPLEPKSEPTPSQSGISVGDYNRDATFKPSPSSSSPASPFPAVPGTQYIYPNTAAQPRPPI</sequence>
<keyword evidence="3" id="KW-0489">Methyltransferase</keyword>
<dbReference type="EMBL" id="KN714749">
    <property type="protein sequence ID" value="KUI60359.1"/>
    <property type="molecule type" value="Genomic_DNA"/>
</dbReference>
<dbReference type="PANTHER" id="PTHR43591">
    <property type="entry name" value="METHYLTRANSFERASE"/>
    <property type="match status" value="1"/>
</dbReference>
<keyword evidence="4" id="KW-1185">Reference proteome</keyword>
<reference evidence="4" key="1">
    <citation type="submission" date="2014-12" db="EMBL/GenBank/DDBJ databases">
        <title>Genome Sequence of Valsa Canker Pathogens Uncovers a Specific Adaption of Colonization on Woody Bark.</title>
        <authorList>
            <person name="Yin Z."/>
            <person name="Liu H."/>
            <person name="Gao X."/>
            <person name="Li Z."/>
            <person name="Song N."/>
            <person name="Ke X."/>
            <person name="Dai Q."/>
            <person name="Wu Y."/>
            <person name="Sun Y."/>
            <person name="Xu J.-R."/>
            <person name="Kang Z.K."/>
            <person name="Wang L."/>
            <person name="Huang L."/>
        </authorList>
    </citation>
    <scope>NUCLEOTIDE SEQUENCE [LARGE SCALE GENOMIC DNA]</scope>
    <source>
        <strain evidence="4">SXYL134</strain>
    </source>
</reference>
<feature type="compositionally biased region" description="Polar residues" evidence="2">
    <location>
        <begin position="36"/>
        <end position="47"/>
    </location>
</feature>
<accession>A0A194V900</accession>
<dbReference type="Gene3D" id="3.40.50.150">
    <property type="entry name" value="Vaccinia Virus protein VP39"/>
    <property type="match status" value="1"/>
</dbReference>
<dbReference type="GO" id="GO:0008168">
    <property type="term" value="F:methyltransferase activity"/>
    <property type="evidence" value="ECO:0007669"/>
    <property type="project" value="UniProtKB-KW"/>
</dbReference>